<proteinExistence type="inferred from homology"/>
<dbReference type="InterPro" id="IPR037045">
    <property type="entry name" value="S8pro/Inhibitor_I9_sf"/>
</dbReference>
<reference evidence="5 6" key="1">
    <citation type="journal article" date="2021" name="Commun. Biol.">
        <title>The genome of Shorea leprosula (Dipterocarpaceae) highlights the ecological relevance of drought in aseasonal tropical rainforests.</title>
        <authorList>
            <person name="Ng K.K.S."/>
            <person name="Kobayashi M.J."/>
            <person name="Fawcett J.A."/>
            <person name="Hatakeyama M."/>
            <person name="Paape T."/>
            <person name="Ng C.H."/>
            <person name="Ang C.C."/>
            <person name="Tnah L.H."/>
            <person name="Lee C.T."/>
            <person name="Nishiyama T."/>
            <person name="Sese J."/>
            <person name="O'Brien M.J."/>
            <person name="Copetti D."/>
            <person name="Mohd Noor M.I."/>
            <person name="Ong R.C."/>
            <person name="Putra M."/>
            <person name="Sireger I.Z."/>
            <person name="Indrioko S."/>
            <person name="Kosugi Y."/>
            <person name="Izuno A."/>
            <person name="Isagi Y."/>
            <person name="Lee S.L."/>
            <person name="Shimizu K.K."/>
        </authorList>
    </citation>
    <scope>NUCLEOTIDE SEQUENCE [LARGE SCALE GENOMIC DNA]</scope>
    <source>
        <strain evidence="5">214</strain>
    </source>
</reference>
<keyword evidence="2 3" id="KW-0732">Signal</keyword>
<dbReference type="GO" id="GO:0006508">
    <property type="term" value="P:proteolysis"/>
    <property type="evidence" value="ECO:0007669"/>
    <property type="project" value="InterPro"/>
</dbReference>
<evidence type="ECO:0000256" key="2">
    <source>
        <dbReference type="ARBA" id="ARBA00022729"/>
    </source>
</evidence>
<feature type="domain" description="Inhibitor I9" evidence="4">
    <location>
        <begin position="27"/>
        <end position="101"/>
    </location>
</feature>
<dbReference type="EMBL" id="BPVZ01000004">
    <property type="protein sequence ID" value="GKU90017.1"/>
    <property type="molecule type" value="Genomic_DNA"/>
</dbReference>
<comment type="similarity">
    <text evidence="1">Belongs to the peptidase S8 family.</text>
</comment>
<evidence type="ECO:0000259" key="4">
    <source>
        <dbReference type="Pfam" id="PF05922"/>
    </source>
</evidence>
<dbReference type="Pfam" id="PF05922">
    <property type="entry name" value="Inhibitor_I9"/>
    <property type="match status" value="1"/>
</dbReference>
<keyword evidence="6" id="KW-1185">Reference proteome</keyword>
<dbReference type="Proteomes" id="UP001054252">
    <property type="component" value="Unassembled WGS sequence"/>
</dbReference>
<dbReference type="InterPro" id="IPR045051">
    <property type="entry name" value="SBT"/>
</dbReference>
<sequence>MAAPSFNLALCFFFLLQLQIAMPESKNYIIQIDHSYKPASFPTHKAWHQSILKSLSNPVLDKNFLYSYNHVLHGFSARLTATQAAEIQNHSAHLAIHEDSFGRLLTTHSPDFLGLNHKSGLWPASSQGEGTIIGVVDTGIWPESKSFSEEGMPPVPERWKGKCQNDKIMPFTCNNKLIGEGNHTTCLQTITEEWGAMLCQSLLLKEGKTVVDKVFRAKVDELLLAIENH</sequence>
<dbReference type="SUPFAM" id="SSF52743">
    <property type="entry name" value="Subtilisin-like"/>
    <property type="match status" value="1"/>
</dbReference>
<feature type="chain" id="PRO_5043316017" description="Inhibitor I9 domain-containing protein" evidence="3">
    <location>
        <begin position="24"/>
        <end position="229"/>
    </location>
</feature>
<dbReference type="InterPro" id="IPR036852">
    <property type="entry name" value="Peptidase_S8/S53_dom_sf"/>
</dbReference>
<gene>
    <name evidence="5" type="ORF">SLEP1_g4070</name>
</gene>
<dbReference type="GO" id="GO:0004252">
    <property type="term" value="F:serine-type endopeptidase activity"/>
    <property type="evidence" value="ECO:0007669"/>
    <property type="project" value="InterPro"/>
</dbReference>
<protein>
    <recommendedName>
        <fullName evidence="4">Inhibitor I9 domain-containing protein</fullName>
    </recommendedName>
</protein>
<dbReference type="FunFam" id="3.30.70.80:FF:000003">
    <property type="entry name" value="Subtilisin-like protease SBT1.9"/>
    <property type="match status" value="1"/>
</dbReference>
<feature type="signal peptide" evidence="3">
    <location>
        <begin position="1"/>
        <end position="23"/>
    </location>
</feature>
<comment type="caution">
    <text evidence="5">The sequence shown here is derived from an EMBL/GenBank/DDBJ whole genome shotgun (WGS) entry which is preliminary data.</text>
</comment>
<organism evidence="5 6">
    <name type="scientific">Rubroshorea leprosula</name>
    <dbReference type="NCBI Taxonomy" id="152421"/>
    <lineage>
        <taxon>Eukaryota</taxon>
        <taxon>Viridiplantae</taxon>
        <taxon>Streptophyta</taxon>
        <taxon>Embryophyta</taxon>
        <taxon>Tracheophyta</taxon>
        <taxon>Spermatophyta</taxon>
        <taxon>Magnoliopsida</taxon>
        <taxon>eudicotyledons</taxon>
        <taxon>Gunneridae</taxon>
        <taxon>Pentapetalae</taxon>
        <taxon>rosids</taxon>
        <taxon>malvids</taxon>
        <taxon>Malvales</taxon>
        <taxon>Dipterocarpaceae</taxon>
        <taxon>Rubroshorea</taxon>
    </lineage>
</organism>
<name>A0AAV5HWC8_9ROSI</name>
<dbReference type="AlphaFoldDB" id="A0AAV5HWC8"/>
<dbReference type="Gene3D" id="3.40.50.200">
    <property type="entry name" value="Peptidase S8/S53 domain"/>
    <property type="match status" value="1"/>
</dbReference>
<evidence type="ECO:0000313" key="6">
    <source>
        <dbReference type="Proteomes" id="UP001054252"/>
    </source>
</evidence>
<dbReference type="PANTHER" id="PTHR10795">
    <property type="entry name" value="PROPROTEIN CONVERTASE SUBTILISIN/KEXIN"/>
    <property type="match status" value="1"/>
</dbReference>
<evidence type="ECO:0000313" key="5">
    <source>
        <dbReference type="EMBL" id="GKU90017.1"/>
    </source>
</evidence>
<evidence type="ECO:0000256" key="3">
    <source>
        <dbReference type="SAM" id="SignalP"/>
    </source>
</evidence>
<dbReference type="InterPro" id="IPR010259">
    <property type="entry name" value="S8pro/Inhibitor_I9"/>
</dbReference>
<dbReference type="Gene3D" id="3.30.70.80">
    <property type="entry name" value="Peptidase S8 propeptide/proteinase inhibitor I9"/>
    <property type="match status" value="1"/>
</dbReference>
<accession>A0AAV5HWC8</accession>
<evidence type="ECO:0000256" key="1">
    <source>
        <dbReference type="ARBA" id="ARBA00011073"/>
    </source>
</evidence>